<organism evidence="1 2">
    <name type="scientific">Actinomadura physcomitrii</name>
    <dbReference type="NCBI Taxonomy" id="2650748"/>
    <lineage>
        <taxon>Bacteria</taxon>
        <taxon>Bacillati</taxon>
        <taxon>Actinomycetota</taxon>
        <taxon>Actinomycetes</taxon>
        <taxon>Streptosporangiales</taxon>
        <taxon>Thermomonosporaceae</taxon>
        <taxon>Actinomadura</taxon>
    </lineage>
</organism>
<name>A0A6I4MDI0_9ACTN</name>
<dbReference type="PROSITE" id="PS51318">
    <property type="entry name" value="TAT"/>
    <property type="match status" value="1"/>
</dbReference>
<sequence>MDDRTSRQRRLLMLLAGLFGFAMTATLSAVPNAAAVEIVRVGTAAAASGAGSRGIAPSLARDRRAAPAWPRFSAADVHLWKRLGFGAGETRSPHAVLPSAAAPDPALRRVRAAAAWSRTVVPASVHTGTVQVRGPPIGTGS</sequence>
<keyword evidence="2" id="KW-1185">Reference proteome</keyword>
<dbReference type="Proteomes" id="UP000462055">
    <property type="component" value="Unassembled WGS sequence"/>
</dbReference>
<gene>
    <name evidence="1" type="ORF">F8568_009550</name>
</gene>
<evidence type="ECO:0000313" key="1">
    <source>
        <dbReference type="EMBL" id="MWA00619.1"/>
    </source>
</evidence>
<dbReference type="RefSeq" id="WP_151593150.1">
    <property type="nucleotide sequence ID" value="NZ_WBMS02000006.1"/>
</dbReference>
<comment type="caution">
    <text evidence="1">The sequence shown here is derived from an EMBL/GenBank/DDBJ whole genome shotgun (WGS) entry which is preliminary data.</text>
</comment>
<proteinExistence type="predicted"/>
<accession>A0A6I4MDI0</accession>
<protein>
    <submittedName>
        <fullName evidence="1">Uncharacterized protein</fullName>
    </submittedName>
</protein>
<evidence type="ECO:0000313" key="2">
    <source>
        <dbReference type="Proteomes" id="UP000462055"/>
    </source>
</evidence>
<dbReference type="AlphaFoldDB" id="A0A6I4MDI0"/>
<dbReference type="InterPro" id="IPR006311">
    <property type="entry name" value="TAT_signal"/>
</dbReference>
<dbReference type="EMBL" id="WBMS02000006">
    <property type="protein sequence ID" value="MWA00619.1"/>
    <property type="molecule type" value="Genomic_DNA"/>
</dbReference>
<reference evidence="1" key="1">
    <citation type="submission" date="2019-12" db="EMBL/GenBank/DDBJ databases">
        <title>Actinomadura physcomitrii sp. nov., a novel actinomycete isolated from moss [Physcomitrium sphaericum (Ludw) Fuernr].</title>
        <authorList>
            <person name="Zhuang X."/>
        </authorList>
    </citation>
    <scope>NUCLEOTIDE SEQUENCE [LARGE SCALE GENOMIC DNA]</scope>
    <source>
        <strain evidence="1">LD22</strain>
    </source>
</reference>